<dbReference type="Gene3D" id="3.80.10.10">
    <property type="entry name" value="Ribonuclease Inhibitor"/>
    <property type="match status" value="1"/>
</dbReference>
<proteinExistence type="predicted"/>
<dbReference type="HOGENOM" id="CLU_435354_0_0_10"/>
<accession>G5SV18</accession>
<dbReference type="PATRIC" id="fig|762968.3.peg.2855"/>
<keyword evidence="2" id="KW-1185">Reference proteome</keyword>
<evidence type="ECO:0000313" key="1">
    <source>
        <dbReference type="EMBL" id="EHG99085.1"/>
    </source>
</evidence>
<reference evidence="1 2" key="1">
    <citation type="submission" date="2011-03" db="EMBL/GenBank/DDBJ databases">
        <authorList>
            <person name="Weinstock G."/>
            <person name="Sodergren E."/>
            <person name="Clifton S."/>
            <person name="Fulton L."/>
            <person name="Fulton B."/>
            <person name="Courtney L."/>
            <person name="Fronick C."/>
            <person name="Harrison M."/>
            <person name="Strong C."/>
            <person name="Farmer C."/>
            <person name="Delahaunty K."/>
            <person name="Markovic C."/>
            <person name="Hall O."/>
            <person name="Minx P."/>
            <person name="Tomlinson C."/>
            <person name="Mitreva M."/>
            <person name="Hou S."/>
            <person name="Chen J."/>
            <person name="Wollam A."/>
            <person name="Pepin K.H."/>
            <person name="Johnson M."/>
            <person name="Bhonagiri V."/>
            <person name="Zhang X."/>
            <person name="Suruliraj S."/>
            <person name="Warren W."/>
            <person name="Chinwalla A."/>
            <person name="Mardis E.R."/>
            <person name="Wilson R.K."/>
        </authorList>
    </citation>
    <scope>NUCLEOTIDE SEQUENCE [LARGE SCALE GENOMIC DNA]</scope>
    <source>
        <strain evidence="1 2">YIT 11840</strain>
    </source>
</reference>
<dbReference type="OrthoDB" id="1066020at2"/>
<evidence type="ECO:0000313" key="2">
    <source>
        <dbReference type="Proteomes" id="UP000003598"/>
    </source>
</evidence>
<dbReference type="eggNOG" id="COG5492">
    <property type="taxonomic scope" value="Bacteria"/>
</dbReference>
<protein>
    <submittedName>
        <fullName evidence="1">Fibronectin type III domain protein</fullName>
    </submittedName>
</protein>
<dbReference type="CDD" id="cd00063">
    <property type="entry name" value="FN3"/>
    <property type="match status" value="1"/>
</dbReference>
<dbReference type="EMBL" id="AFFY01000047">
    <property type="protein sequence ID" value="EHG99085.1"/>
    <property type="molecule type" value="Genomic_DNA"/>
</dbReference>
<dbReference type="Pfam" id="PF13306">
    <property type="entry name" value="LRR_5"/>
    <property type="match status" value="2"/>
</dbReference>
<dbReference type="SUPFAM" id="SSF49265">
    <property type="entry name" value="Fibronectin type III"/>
    <property type="match status" value="1"/>
</dbReference>
<dbReference type="InterPro" id="IPR032675">
    <property type="entry name" value="LRR_dom_sf"/>
</dbReference>
<dbReference type="InterPro" id="IPR013783">
    <property type="entry name" value="Ig-like_fold"/>
</dbReference>
<dbReference type="PANTHER" id="PTHR45661:SF3">
    <property type="entry name" value="IG-LIKE DOMAIN-CONTAINING PROTEIN"/>
    <property type="match status" value="1"/>
</dbReference>
<name>G5SV18_9BACT</name>
<dbReference type="InterPro" id="IPR053139">
    <property type="entry name" value="Surface_bspA-like"/>
</dbReference>
<dbReference type="SUPFAM" id="SSF52058">
    <property type="entry name" value="L domain-like"/>
    <property type="match status" value="1"/>
</dbReference>
<dbReference type="InterPro" id="IPR026906">
    <property type="entry name" value="LRR_5"/>
</dbReference>
<dbReference type="InterPro" id="IPR003961">
    <property type="entry name" value="FN3_dom"/>
</dbReference>
<dbReference type="AlphaFoldDB" id="G5SV18"/>
<dbReference type="Gene3D" id="2.60.40.10">
    <property type="entry name" value="Immunoglobulins"/>
    <property type="match status" value="1"/>
</dbReference>
<gene>
    <name evidence="1" type="ORF">HMPREF9441_03233</name>
</gene>
<dbReference type="PANTHER" id="PTHR45661">
    <property type="entry name" value="SURFACE ANTIGEN"/>
    <property type="match status" value="1"/>
</dbReference>
<sequence length="628" mass="68608">MTFYRCSKLESITIPESVTSIDNYAFAYCTGLTSVAIPESVTSIGRETFYGCSRLESITIPKSVKTIGAWALHNTAWYSNQDDGVIYLGKLFYGYKGYMPKGDILEIKAGTTAICGGAFCKKDGEEGYSNLASITIPEGVTSIGDYAFANCTGLTSIVIPESMASIGFYAFLNCTGLTSINIPENMTSIEHFAFEGCTGLWSEPVWESTYSTLSFFVNDTWGFKGAKRVLSVEPYYGGIEETTENNTIELTGLNAGKRYTIDLEIGSANGYICTLVTNWSEAITTKEITLQNIATHKDVNVTPTSIRIAIANDFGDAIEEIVEEGFTNETYGGQTGNTYELHGLEPTGISTTFHYRVRLNNGQTFEMDFPIEQPALEFTTLPAKATSNTVAVIAATTNLDDPEAQTGFEWRRYDAPDLVPSTMSPCPVIDGELIGALKGLSASTYYKYRPYFTSASGKTYYGEWLAFGTADAYVYFDPTVRTYDVEDITPSTAMLRGYVVAGSDDIQEQGFEYRTVAGNARATDDAEWNVATADGTSMSAYLTGLQPSTTYVYRAFATTTKGTAYGTEEIFTTEAATGVEPVVADGKAAEEARPTGYYDLQGRRYAEPFKGLNLIRYSDGSVRKVLRK</sequence>
<organism evidence="1 2">
    <name type="scientific">Paraprevotella clara YIT 11840</name>
    <dbReference type="NCBI Taxonomy" id="762968"/>
    <lineage>
        <taxon>Bacteria</taxon>
        <taxon>Pseudomonadati</taxon>
        <taxon>Bacteroidota</taxon>
        <taxon>Bacteroidia</taxon>
        <taxon>Bacteroidales</taxon>
        <taxon>Prevotellaceae</taxon>
        <taxon>Paraprevotella</taxon>
    </lineage>
</organism>
<dbReference type="Proteomes" id="UP000003598">
    <property type="component" value="Unassembled WGS sequence"/>
</dbReference>
<dbReference type="STRING" id="762968.HMPREF9441_03233"/>
<dbReference type="InterPro" id="IPR036116">
    <property type="entry name" value="FN3_sf"/>
</dbReference>
<comment type="caution">
    <text evidence="1">The sequence shown here is derived from an EMBL/GenBank/DDBJ whole genome shotgun (WGS) entry which is preliminary data.</text>
</comment>